<reference evidence="1 2" key="2">
    <citation type="journal article" date="2017" name="Front. Plant Sci.">
        <title>Gene Classification and Mining of Molecular Markers Useful in Red Clover (Trifolium pratense) Breeding.</title>
        <authorList>
            <person name="Istvanek J."/>
            <person name="Dluhosova J."/>
            <person name="Dluhos P."/>
            <person name="Patkova L."/>
            <person name="Nedelnik J."/>
            <person name="Repkova J."/>
        </authorList>
    </citation>
    <scope>NUCLEOTIDE SEQUENCE [LARGE SCALE GENOMIC DNA]</scope>
    <source>
        <strain evidence="2">cv. Tatra</strain>
        <tissue evidence="1">Young leaves</tissue>
    </source>
</reference>
<proteinExistence type="predicted"/>
<organism evidence="1 2">
    <name type="scientific">Trifolium pratense</name>
    <name type="common">Red clover</name>
    <dbReference type="NCBI Taxonomy" id="57577"/>
    <lineage>
        <taxon>Eukaryota</taxon>
        <taxon>Viridiplantae</taxon>
        <taxon>Streptophyta</taxon>
        <taxon>Embryophyta</taxon>
        <taxon>Tracheophyta</taxon>
        <taxon>Spermatophyta</taxon>
        <taxon>Magnoliopsida</taxon>
        <taxon>eudicotyledons</taxon>
        <taxon>Gunneridae</taxon>
        <taxon>Pentapetalae</taxon>
        <taxon>rosids</taxon>
        <taxon>fabids</taxon>
        <taxon>Fabales</taxon>
        <taxon>Fabaceae</taxon>
        <taxon>Papilionoideae</taxon>
        <taxon>50 kb inversion clade</taxon>
        <taxon>NPAAA clade</taxon>
        <taxon>Hologalegina</taxon>
        <taxon>IRL clade</taxon>
        <taxon>Trifolieae</taxon>
        <taxon>Trifolium</taxon>
    </lineage>
</organism>
<evidence type="ECO:0000313" key="1">
    <source>
        <dbReference type="EMBL" id="PNX68280.1"/>
    </source>
</evidence>
<gene>
    <name evidence="1" type="ORF">L195_g063909</name>
</gene>
<accession>A0A2K3KPR6</accession>
<feature type="non-terminal residue" evidence="1">
    <location>
        <position position="30"/>
    </location>
</feature>
<dbReference type="AlphaFoldDB" id="A0A2K3KPR6"/>
<comment type="caution">
    <text evidence="1">The sequence shown here is derived from an EMBL/GenBank/DDBJ whole genome shotgun (WGS) entry which is preliminary data.</text>
</comment>
<evidence type="ECO:0000313" key="2">
    <source>
        <dbReference type="Proteomes" id="UP000236291"/>
    </source>
</evidence>
<reference evidence="1 2" key="1">
    <citation type="journal article" date="2014" name="Am. J. Bot.">
        <title>Genome assembly and annotation for red clover (Trifolium pratense; Fabaceae).</title>
        <authorList>
            <person name="Istvanek J."/>
            <person name="Jaros M."/>
            <person name="Krenek A."/>
            <person name="Repkova J."/>
        </authorList>
    </citation>
    <scope>NUCLEOTIDE SEQUENCE [LARGE SCALE GENOMIC DNA]</scope>
    <source>
        <strain evidence="2">cv. Tatra</strain>
        <tissue evidence="1">Young leaves</tissue>
    </source>
</reference>
<name>A0A2K3KPR6_TRIPR</name>
<dbReference type="Proteomes" id="UP000236291">
    <property type="component" value="Unassembled WGS sequence"/>
</dbReference>
<protein>
    <submittedName>
        <fullName evidence="1">Uncharacterized protein</fullName>
    </submittedName>
</protein>
<sequence length="30" mass="3622">MIERRKRAWELGLRESLEIQESIFVFSSNP</sequence>
<dbReference type="EMBL" id="ASHM01224860">
    <property type="protein sequence ID" value="PNX68280.1"/>
    <property type="molecule type" value="Genomic_DNA"/>
</dbReference>